<name>A0A5C4M7I0_9PSEU</name>
<dbReference type="InterPro" id="IPR054120">
    <property type="entry name" value="PBPA_dimer"/>
</dbReference>
<dbReference type="PANTHER" id="PTHR30627">
    <property type="entry name" value="PEPTIDOGLYCAN D,D-TRANSPEPTIDASE"/>
    <property type="match status" value="1"/>
</dbReference>
<dbReference type="AlphaFoldDB" id="A0A5C4M7I0"/>
<sequence length="499" mass="51139">MNRAIRRVGTLMMVLMVLLLVNGSWVQGIKADSYANNPRNLLHLYDQYSVRRGMITASDGTVLASSTPADDKRQFQRTYSDGPLYAPVTGYLSMASGAHGMEYAENEVLNGGDARLELRRLADLTSGTAVGGNVQLTIDPKVQAAAYNTMVRNGFTGAAVAIQPSTGQILAMVSVPSYDPNKLSTHDTAAAQSAYNGYDPNSATSPLINQAVSQAYAPGSTFKLVVSAAALSGGAGDENTPDLPASPRITLPGTATTLENFDGETCPSSVNGQVSMKTALAYSCNTAFATLAGRVGASAVAAQASKFGFGDSGLTVPLGVVPSCLGPAGDCMNIPNGTAGLYQSGIGQLDVRETPLQDAMIAATIANGGKEMQPQLVKAVQAPDGSTIAGFAPQTLHDNVISPQVAGTITQMMEDSESHSGTAGKNPAIPIASKTGTAEHGPDPKQVQPYGWYVAFAPAAHPSIAVAVVVTSGGNYDLATVGAKVAGPVGRAMINAAAG</sequence>
<dbReference type="GO" id="GO:0005886">
    <property type="term" value="C:plasma membrane"/>
    <property type="evidence" value="ECO:0007669"/>
    <property type="project" value="TreeGrafter"/>
</dbReference>
<evidence type="ECO:0000313" key="4">
    <source>
        <dbReference type="Proteomes" id="UP000305546"/>
    </source>
</evidence>
<dbReference type="PANTHER" id="PTHR30627:SF24">
    <property type="entry name" value="PENICILLIN-BINDING PROTEIN 4B"/>
    <property type="match status" value="1"/>
</dbReference>
<keyword evidence="4" id="KW-1185">Reference proteome</keyword>
<dbReference type="EMBL" id="VDFW01000005">
    <property type="protein sequence ID" value="TNC27670.1"/>
    <property type="molecule type" value="Genomic_DNA"/>
</dbReference>
<gene>
    <name evidence="3" type="ORF">FG385_08030</name>
</gene>
<dbReference type="SUPFAM" id="SSF56601">
    <property type="entry name" value="beta-lactamase/transpeptidase-like"/>
    <property type="match status" value="1"/>
</dbReference>
<protein>
    <submittedName>
        <fullName evidence="3">Penicillin-binding protein 2</fullName>
    </submittedName>
</protein>
<dbReference type="GO" id="GO:0071555">
    <property type="term" value="P:cell wall organization"/>
    <property type="evidence" value="ECO:0007669"/>
    <property type="project" value="TreeGrafter"/>
</dbReference>
<dbReference type="Pfam" id="PF00905">
    <property type="entry name" value="Transpeptidase"/>
    <property type="match status" value="1"/>
</dbReference>
<evidence type="ECO:0000259" key="2">
    <source>
        <dbReference type="Pfam" id="PF21922"/>
    </source>
</evidence>
<dbReference type="Gene3D" id="3.40.710.10">
    <property type="entry name" value="DD-peptidase/beta-lactamase superfamily"/>
    <property type="match status" value="1"/>
</dbReference>
<dbReference type="GO" id="GO:0008658">
    <property type="term" value="F:penicillin binding"/>
    <property type="evidence" value="ECO:0007669"/>
    <property type="project" value="InterPro"/>
</dbReference>
<dbReference type="GO" id="GO:0071972">
    <property type="term" value="F:peptidoglycan L,D-transpeptidase activity"/>
    <property type="evidence" value="ECO:0007669"/>
    <property type="project" value="TreeGrafter"/>
</dbReference>
<organism evidence="3 4">
    <name type="scientific">Amycolatopsis alkalitolerans</name>
    <dbReference type="NCBI Taxonomy" id="2547244"/>
    <lineage>
        <taxon>Bacteria</taxon>
        <taxon>Bacillati</taxon>
        <taxon>Actinomycetota</taxon>
        <taxon>Actinomycetes</taxon>
        <taxon>Pseudonocardiales</taxon>
        <taxon>Pseudonocardiaceae</taxon>
        <taxon>Amycolatopsis</taxon>
    </lineage>
</organism>
<proteinExistence type="predicted"/>
<dbReference type="Gene3D" id="3.90.1310.10">
    <property type="entry name" value="Penicillin-binding protein 2a (Domain 2)"/>
    <property type="match status" value="1"/>
</dbReference>
<dbReference type="OrthoDB" id="9766847at2"/>
<dbReference type="RefSeq" id="WP_139095993.1">
    <property type="nucleotide sequence ID" value="NZ_VDFW01000005.1"/>
</dbReference>
<evidence type="ECO:0000259" key="1">
    <source>
        <dbReference type="Pfam" id="PF00905"/>
    </source>
</evidence>
<feature type="domain" description="Penicillin-binding protein transpeptidase" evidence="1">
    <location>
        <begin position="157"/>
        <end position="490"/>
    </location>
</feature>
<feature type="domain" description="Penicillin binding protein A dimerisation" evidence="2">
    <location>
        <begin position="52"/>
        <end position="133"/>
    </location>
</feature>
<comment type="caution">
    <text evidence="3">The sequence shown here is derived from an EMBL/GenBank/DDBJ whole genome shotgun (WGS) entry which is preliminary data.</text>
</comment>
<dbReference type="Proteomes" id="UP000305546">
    <property type="component" value="Unassembled WGS sequence"/>
</dbReference>
<dbReference type="InterPro" id="IPR001460">
    <property type="entry name" value="PCN-bd_Tpept"/>
</dbReference>
<evidence type="ECO:0000313" key="3">
    <source>
        <dbReference type="EMBL" id="TNC27670.1"/>
    </source>
</evidence>
<dbReference type="Pfam" id="PF21922">
    <property type="entry name" value="PBP_dimer_2"/>
    <property type="match status" value="1"/>
</dbReference>
<accession>A0A5C4M7I0</accession>
<dbReference type="InterPro" id="IPR050515">
    <property type="entry name" value="Beta-lactam/transpept"/>
</dbReference>
<reference evidence="3 4" key="1">
    <citation type="submission" date="2019-06" db="EMBL/GenBank/DDBJ databases">
        <title>Amycolatopsis alkalitolerans sp. nov., isolated from Gastrodia elata Blume.</title>
        <authorList>
            <person name="Narsing Rao M.P."/>
            <person name="Li W.J."/>
        </authorList>
    </citation>
    <scope>NUCLEOTIDE SEQUENCE [LARGE SCALE GENOMIC DNA]</scope>
    <source>
        <strain evidence="3 4">SYSUP0005</strain>
    </source>
</reference>
<dbReference type="InterPro" id="IPR012338">
    <property type="entry name" value="Beta-lactam/transpept-like"/>
</dbReference>